<keyword evidence="2" id="KW-0732">Signal</keyword>
<organism evidence="3 4">
    <name type="scientific">Roseiconus lacunae</name>
    <dbReference type="NCBI Taxonomy" id="2605694"/>
    <lineage>
        <taxon>Bacteria</taxon>
        <taxon>Pseudomonadati</taxon>
        <taxon>Planctomycetota</taxon>
        <taxon>Planctomycetia</taxon>
        <taxon>Pirellulales</taxon>
        <taxon>Pirellulaceae</taxon>
        <taxon>Roseiconus</taxon>
    </lineage>
</organism>
<dbReference type="RefSeq" id="WP_289166577.1">
    <property type="nucleotide sequence ID" value="NZ_JASZZN010000024.1"/>
</dbReference>
<evidence type="ECO:0000313" key="4">
    <source>
        <dbReference type="Proteomes" id="UP001239462"/>
    </source>
</evidence>
<evidence type="ECO:0000256" key="1">
    <source>
        <dbReference type="SAM" id="Phobius"/>
    </source>
</evidence>
<feature type="chain" id="PRO_5047373949" evidence="2">
    <location>
        <begin position="37"/>
        <end position="475"/>
    </location>
</feature>
<keyword evidence="4" id="KW-1185">Reference proteome</keyword>
<feature type="signal peptide" evidence="2">
    <location>
        <begin position="1"/>
        <end position="36"/>
    </location>
</feature>
<feature type="transmembrane region" description="Helical" evidence="1">
    <location>
        <begin position="419"/>
        <end position="440"/>
    </location>
</feature>
<dbReference type="Proteomes" id="UP001239462">
    <property type="component" value="Unassembled WGS sequence"/>
</dbReference>
<reference evidence="3 4" key="1">
    <citation type="submission" date="2023-06" db="EMBL/GenBank/DDBJ databases">
        <title>Roseiconus lacunae JC819 isolated from Gulf of Mannar region, Tamil Nadu.</title>
        <authorList>
            <person name="Pk S."/>
            <person name="Ch S."/>
            <person name="Ch V.R."/>
        </authorList>
    </citation>
    <scope>NUCLEOTIDE SEQUENCE [LARGE SCALE GENOMIC DNA]</scope>
    <source>
        <strain evidence="3 4">JC819</strain>
    </source>
</reference>
<keyword evidence="1" id="KW-0812">Transmembrane</keyword>
<proteinExistence type="predicted"/>
<name>A0ABT7PQE0_9BACT</name>
<accession>A0ABT7PQE0</accession>
<evidence type="ECO:0000256" key="2">
    <source>
        <dbReference type="SAM" id="SignalP"/>
    </source>
</evidence>
<sequence length="475" mass="52472">MLGRLMFAKHLTLTNRCSMFAWFGLMSVAITTVSQADSALKFLSGFDHTRVEQCYPISDSDVAAEMGKLLYRLQNVGDGRLASLSQSWEVASGTDPNGRATLEVGDAVRVEGQIEAIRQFNLPDDLAEYLDMNAYQEIVFRQQKGTSVSIFAPPLNGKIAKGDRVTAHAVYLGTGDRDSDEEGANPPTIAFATGKLSWFPSNPDRAGWQMLSDVGFDLSLIADAASRNRFVLKAEDAPAFYGLLAAAAKASPKQPAKAVDPVALLTRASEYHGEWIKINASTVRITRIALDSESQREQLGQDYYFQIDASGDLGKRILQLERAEGESGDPIRMSGSYPVTFVATRLPEFLRQEFERQNSLVAIVSHPVIVEGFFYRLWSYSNEFMTREGGGKQVGPLIVASRWTSRIDPNLKKQSRIAWFGYALAALIFGAVLVTLWWQIKTARHDAAIRARNRESISIEIPGQALASEESTTQR</sequence>
<protein>
    <submittedName>
        <fullName evidence="3">Uncharacterized protein</fullName>
    </submittedName>
</protein>
<comment type="caution">
    <text evidence="3">The sequence shown here is derived from an EMBL/GenBank/DDBJ whole genome shotgun (WGS) entry which is preliminary data.</text>
</comment>
<evidence type="ECO:0000313" key="3">
    <source>
        <dbReference type="EMBL" id="MDM4018681.1"/>
    </source>
</evidence>
<dbReference type="EMBL" id="JASZZN010000024">
    <property type="protein sequence ID" value="MDM4018681.1"/>
    <property type="molecule type" value="Genomic_DNA"/>
</dbReference>
<gene>
    <name evidence="3" type="ORF">QTN89_24725</name>
</gene>
<keyword evidence="1" id="KW-0472">Membrane</keyword>
<keyword evidence="1" id="KW-1133">Transmembrane helix</keyword>